<organism evidence="6 7">
    <name type="scientific">Larsenimonas suaedae</name>
    <dbReference type="NCBI Taxonomy" id="1851019"/>
    <lineage>
        <taxon>Bacteria</taxon>
        <taxon>Pseudomonadati</taxon>
        <taxon>Pseudomonadota</taxon>
        <taxon>Gammaproteobacteria</taxon>
        <taxon>Oceanospirillales</taxon>
        <taxon>Halomonadaceae</taxon>
        <taxon>Larsenimonas</taxon>
    </lineage>
</organism>
<evidence type="ECO:0000256" key="1">
    <source>
        <dbReference type="ARBA" id="ARBA00022692"/>
    </source>
</evidence>
<evidence type="ECO:0000313" key="7">
    <source>
        <dbReference type="Proteomes" id="UP001269375"/>
    </source>
</evidence>
<dbReference type="InterPro" id="IPR020846">
    <property type="entry name" value="MFS_dom"/>
</dbReference>
<dbReference type="PANTHER" id="PTHR23523">
    <property type="match status" value="1"/>
</dbReference>
<dbReference type="Pfam" id="PF07690">
    <property type="entry name" value="MFS_1"/>
    <property type="match status" value="1"/>
</dbReference>
<dbReference type="InterPro" id="IPR036259">
    <property type="entry name" value="MFS_trans_sf"/>
</dbReference>
<keyword evidence="1 4" id="KW-0812">Transmembrane</keyword>
<feature type="transmembrane region" description="Helical" evidence="4">
    <location>
        <begin position="363"/>
        <end position="383"/>
    </location>
</feature>
<dbReference type="InterPro" id="IPR052524">
    <property type="entry name" value="MFS_Cyanate_Porter"/>
</dbReference>
<evidence type="ECO:0000256" key="2">
    <source>
        <dbReference type="ARBA" id="ARBA00022989"/>
    </source>
</evidence>
<dbReference type="RefSeq" id="WP_251592901.1">
    <property type="nucleotide sequence ID" value="NZ_JAMLJI010000002.1"/>
</dbReference>
<feature type="transmembrane region" description="Helical" evidence="4">
    <location>
        <begin position="243"/>
        <end position="261"/>
    </location>
</feature>
<sequence>MSALLRSRRFWLIAFMLAALLLRAPIVVLGPVLAPIMSTLSLSSSEASLLTTLVILCFGLLSPIAPTLAGRLGLDRALAIAMAAVALGGVLRGVAHYDIMLIGTLLVGFGIACANVFMPSVVKRDRPDRLGQTMGLYTMVMGVGATLASGLAVSTMELAGSWSAPIWLWAVIAVVPAMLWGIRSTHAGKRPSTTEATTIRAMMGSRVAWMLTLFLGVQSFSFYTFQTWLPTLATEGGVSHDMAGWMLATANLISMPVSYLVARIAARCERHSALAFTLTSIIGVALVGLMWSPSTLPLFWALCLGAGQGGCFTLALTLIVLRSQSSADASALSGMSQSIGYLMAASGPLVFGAFKEATGDWQASLVMMMILLGFQVVFGVLIGRPTKIQLRSRVR</sequence>
<keyword evidence="7" id="KW-1185">Reference proteome</keyword>
<evidence type="ECO:0000313" key="6">
    <source>
        <dbReference type="EMBL" id="MDR5894804.1"/>
    </source>
</evidence>
<reference evidence="6 7" key="1">
    <citation type="submission" date="2023-04" db="EMBL/GenBank/DDBJ databases">
        <title>A long-awaited taxogenomic arrangement of the family Halomonadaceae.</title>
        <authorList>
            <person name="De La Haba R."/>
            <person name="Chuvochina M."/>
            <person name="Wittouck S."/>
            <person name="Arahal D.R."/>
            <person name="Sanchez-Porro C."/>
            <person name="Hugenholtz P."/>
            <person name="Ventosa A."/>
        </authorList>
    </citation>
    <scope>NUCLEOTIDE SEQUENCE [LARGE SCALE GENOMIC DNA]</scope>
    <source>
        <strain evidence="6 7">DSM 22428</strain>
    </source>
</reference>
<evidence type="ECO:0000259" key="5">
    <source>
        <dbReference type="PROSITE" id="PS50850"/>
    </source>
</evidence>
<dbReference type="SUPFAM" id="SSF103473">
    <property type="entry name" value="MFS general substrate transporter"/>
    <property type="match status" value="1"/>
</dbReference>
<dbReference type="Gene3D" id="1.20.1250.20">
    <property type="entry name" value="MFS general substrate transporter like domains"/>
    <property type="match status" value="2"/>
</dbReference>
<dbReference type="Proteomes" id="UP001269375">
    <property type="component" value="Unassembled WGS sequence"/>
</dbReference>
<dbReference type="PROSITE" id="PS50850">
    <property type="entry name" value="MFS"/>
    <property type="match status" value="1"/>
</dbReference>
<dbReference type="InterPro" id="IPR011701">
    <property type="entry name" value="MFS"/>
</dbReference>
<feature type="transmembrane region" description="Helical" evidence="4">
    <location>
        <begin position="47"/>
        <end position="65"/>
    </location>
</feature>
<feature type="transmembrane region" description="Helical" evidence="4">
    <location>
        <begin position="273"/>
        <end position="292"/>
    </location>
</feature>
<evidence type="ECO:0000256" key="4">
    <source>
        <dbReference type="SAM" id="Phobius"/>
    </source>
</evidence>
<feature type="domain" description="Major facilitator superfamily (MFS) profile" evidence="5">
    <location>
        <begin position="11"/>
        <end position="387"/>
    </location>
</feature>
<proteinExistence type="predicted"/>
<gene>
    <name evidence="6" type="ORF">QC825_01790</name>
</gene>
<feature type="transmembrane region" description="Helical" evidence="4">
    <location>
        <begin position="203"/>
        <end position="223"/>
    </location>
</feature>
<dbReference type="PANTHER" id="PTHR23523:SF2">
    <property type="entry name" value="2-NITROIMIDAZOLE TRANSPORTER"/>
    <property type="match status" value="1"/>
</dbReference>
<dbReference type="EMBL" id="JARWAO010000001">
    <property type="protein sequence ID" value="MDR5894804.1"/>
    <property type="molecule type" value="Genomic_DNA"/>
</dbReference>
<name>A0ABU1GS43_9GAMM</name>
<protein>
    <submittedName>
        <fullName evidence="6">MFS transporter</fullName>
    </submittedName>
</protein>
<keyword evidence="3 4" id="KW-0472">Membrane</keyword>
<accession>A0ABU1GS43</accession>
<feature type="transmembrane region" description="Helical" evidence="4">
    <location>
        <begin position="101"/>
        <end position="122"/>
    </location>
</feature>
<feature type="transmembrane region" description="Helical" evidence="4">
    <location>
        <begin position="134"/>
        <end position="154"/>
    </location>
</feature>
<feature type="transmembrane region" description="Helical" evidence="4">
    <location>
        <begin position="332"/>
        <end position="351"/>
    </location>
</feature>
<feature type="transmembrane region" description="Helical" evidence="4">
    <location>
        <begin position="77"/>
        <end position="95"/>
    </location>
</feature>
<comment type="caution">
    <text evidence="6">The sequence shown here is derived from an EMBL/GenBank/DDBJ whole genome shotgun (WGS) entry which is preliminary data.</text>
</comment>
<evidence type="ECO:0000256" key="3">
    <source>
        <dbReference type="ARBA" id="ARBA00023136"/>
    </source>
</evidence>
<feature type="transmembrane region" description="Helical" evidence="4">
    <location>
        <begin position="298"/>
        <end position="320"/>
    </location>
</feature>
<keyword evidence="2 4" id="KW-1133">Transmembrane helix</keyword>
<feature type="transmembrane region" description="Helical" evidence="4">
    <location>
        <begin position="166"/>
        <end position="182"/>
    </location>
</feature>